<dbReference type="Proteomes" id="UP000259030">
    <property type="component" value="Chromosome"/>
</dbReference>
<dbReference type="InterPro" id="IPR033399">
    <property type="entry name" value="TP_0789-like"/>
</dbReference>
<evidence type="ECO:0000259" key="2">
    <source>
        <dbReference type="Pfam" id="PF17131"/>
    </source>
</evidence>
<dbReference type="AlphaFoldDB" id="A0A221SUQ3"/>
<dbReference type="EMBL" id="CP021081">
    <property type="protein sequence ID" value="ASN80372.1"/>
    <property type="molecule type" value="Genomic_DNA"/>
</dbReference>
<organism evidence="3 4">
    <name type="scientific">Deinococcus ficus</name>
    <dbReference type="NCBI Taxonomy" id="317577"/>
    <lineage>
        <taxon>Bacteria</taxon>
        <taxon>Thermotogati</taxon>
        <taxon>Deinococcota</taxon>
        <taxon>Deinococci</taxon>
        <taxon>Deinococcales</taxon>
        <taxon>Deinococcaceae</taxon>
        <taxon>Deinococcus</taxon>
    </lineage>
</organism>
<gene>
    <name evidence="3" type="ORF">DFI_04535</name>
</gene>
<dbReference type="Pfam" id="PF17131">
    <property type="entry name" value="LolA_like"/>
    <property type="match status" value="1"/>
</dbReference>
<dbReference type="Gene3D" id="2.50.20.10">
    <property type="entry name" value="Lipoprotein localisation LolA/LolB/LppX"/>
    <property type="match status" value="1"/>
</dbReference>
<dbReference type="STRING" id="317577.GCA_000419625_00230"/>
<dbReference type="RefSeq" id="WP_027462104.1">
    <property type="nucleotide sequence ID" value="NZ_CP021081.1"/>
</dbReference>
<evidence type="ECO:0000256" key="1">
    <source>
        <dbReference type="SAM" id="SignalP"/>
    </source>
</evidence>
<keyword evidence="3" id="KW-0449">Lipoprotein</keyword>
<feature type="chain" id="PRO_5011268854" evidence="1">
    <location>
        <begin position="22"/>
        <end position="217"/>
    </location>
</feature>
<accession>A0A221SUQ3</accession>
<reference evidence="3 4" key="1">
    <citation type="submission" date="2017-05" db="EMBL/GenBank/DDBJ databases">
        <title>The complete genome sequence of Deinococcus ficus isolated from the rhizosphere of the Ficus religiosa L. in Taiwan.</title>
        <authorList>
            <person name="Wu K.-M."/>
            <person name="Liao T.-L."/>
            <person name="Liu Y.-M."/>
            <person name="Young C.-C."/>
            <person name="Tsai S.-F."/>
        </authorList>
    </citation>
    <scope>NUCLEOTIDE SEQUENCE [LARGE SCALE GENOMIC DNA]</scope>
    <source>
        <strain evidence="3 4">CC-FR2-10</strain>
    </source>
</reference>
<name>A0A221SUQ3_9DEIO</name>
<proteinExistence type="predicted"/>
<keyword evidence="4" id="KW-1185">Reference proteome</keyword>
<evidence type="ECO:0000313" key="3">
    <source>
        <dbReference type="EMBL" id="ASN80372.1"/>
    </source>
</evidence>
<dbReference type="CDD" id="cd16324">
    <property type="entry name" value="LolA_fold-like"/>
    <property type="match status" value="1"/>
</dbReference>
<protein>
    <submittedName>
        <fullName evidence="3">Outer membrane lipoprotein-sorting protein</fullName>
    </submittedName>
</protein>
<keyword evidence="1" id="KW-0732">Signal</keyword>
<evidence type="ECO:0000313" key="4">
    <source>
        <dbReference type="Proteomes" id="UP000259030"/>
    </source>
</evidence>
<dbReference type="InterPro" id="IPR029046">
    <property type="entry name" value="LolA/LolB/LppX"/>
</dbReference>
<feature type="signal peptide" evidence="1">
    <location>
        <begin position="1"/>
        <end position="21"/>
    </location>
</feature>
<dbReference type="KEGG" id="dfc:DFI_04535"/>
<feature type="domain" description="Uncharacterized protein TP-0789" evidence="2">
    <location>
        <begin position="71"/>
        <end position="199"/>
    </location>
</feature>
<dbReference type="PANTHER" id="PTHR37507:SF2">
    <property type="entry name" value="SPORULATION PROTEIN YDCC"/>
    <property type="match status" value="1"/>
</dbReference>
<dbReference type="PANTHER" id="PTHR37507">
    <property type="entry name" value="SPORULATION PROTEIN YDCC"/>
    <property type="match status" value="1"/>
</dbReference>
<dbReference type="SUPFAM" id="SSF89392">
    <property type="entry name" value="Prokaryotic lipoproteins and lipoprotein localization factors"/>
    <property type="match status" value="1"/>
</dbReference>
<sequence length="217" mass="23020">MKKLFALTLAALLSAAGAQTAQDIVNRVDAAQKAAKDLSFRVTGTATFESASQKIDMTVKAIPAQSLARVAFAAPDALADNVIVADKNEVRQFIFLTNQITVTPTKKAAANAGFTGLDFTQISNTASMLADYTVKLVGTTGQAGSRLYQLEATPKKGADMKARVWITEAGWRPTKLQMLNEAGKVVADLSISNYKVNSGLTATALKALPKDAQIIKQ</sequence>
<dbReference type="InterPro" id="IPR052944">
    <property type="entry name" value="Sporulation_related"/>
</dbReference>